<keyword evidence="14" id="KW-0119">Carbohydrate metabolism</keyword>
<dbReference type="PROSITE" id="PS51175">
    <property type="entry name" value="CBM6"/>
    <property type="match status" value="1"/>
</dbReference>
<keyword evidence="11" id="KW-0472">Membrane</keyword>
<dbReference type="GO" id="GO:0005929">
    <property type="term" value="C:cilium"/>
    <property type="evidence" value="ECO:0007669"/>
    <property type="project" value="UniProtKB-SubCell"/>
</dbReference>
<accession>A0A3B0XDI4</accession>
<keyword evidence="10" id="KW-0969">Cilium</keyword>
<gene>
    <name evidence="16" type="ORF">MNBD_GAMMA11-301</name>
</gene>
<evidence type="ECO:0000256" key="5">
    <source>
        <dbReference type="ARBA" id="ARBA00022490"/>
    </source>
</evidence>
<dbReference type="GO" id="GO:0051301">
    <property type="term" value="P:cell division"/>
    <property type="evidence" value="ECO:0007669"/>
    <property type="project" value="UniProtKB-KW"/>
</dbReference>
<evidence type="ECO:0000256" key="11">
    <source>
        <dbReference type="ARBA" id="ARBA00023136"/>
    </source>
</evidence>
<protein>
    <submittedName>
        <fullName evidence="16">Cell division protein FtsI [Peptidoglycan synthetase]</fullName>
        <ecNumber evidence="16">2.4.1.129</ecNumber>
    </submittedName>
</protein>
<dbReference type="AlphaFoldDB" id="A0A3B0XDI4"/>
<evidence type="ECO:0000256" key="12">
    <source>
        <dbReference type="ARBA" id="ARBA00023180"/>
    </source>
</evidence>
<dbReference type="Gene3D" id="2.60.40.10">
    <property type="entry name" value="Immunoglobulins"/>
    <property type="match status" value="1"/>
</dbReference>
<dbReference type="Pfam" id="PF11721">
    <property type="entry name" value="Malectin"/>
    <property type="match status" value="2"/>
</dbReference>
<keyword evidence="16" id="KW-0132">Cell division</keyword>
<dbReference type="Gene3D" id="2.60.120.430">
    <property type="entry name" value="Galactose-binding lectin"/>
    <property type="match status" value="2"/>
</dbReference>
<keyword evidence="16" id="KW-0328">Glycosyltransferase</keyword>
<keyword evidence="8" id="KW-0256">Endoplasmic reticulum</keyword>
<evidence type="ECO:0000256" key="2">
    <source>
        <dbReference type="ARBA" id="ARBA00004138"/>
    </source>
</evidence>
<dbReference type="GO" id="GO:0016757">
    <property type="term" value="F:glycosyltransferase activity"/>
    <property type="evidence" value="ECO:0007669"/>
    <property type="project" value="UniProtKB-KW"/>
</dbReference>
<evidence type="ECO:0000256" key="6">
    <source>
        <dbReference type="ARBA" id="ARBA00022692"/>
    </source>
</evidence>
<sequence length="1107" mass="120704">MHNLSTLIINSRCFFTRIIPVLCIFNATNSAYADDEAFALRINVGGEEYTDSTGHLWQADTGFNTGNLSSSAIGSQITGTDDLVLYQSARWDAGAAPELRYSFNVPDGEYTVRLHFADSYIGTQGEGLRVFDVALEDQRVLENLDIFAEVGGNAALVKTLTTQVNDGTLDIEFLHQVENPAIRAIEIYKSTVFRINVGGADYTDSAGQLWQADKGFNTGNLSGSAANATYRGTADQVLYQSARWDADDAPELRYSFDVPNGSYAVRLHFADSYSGTQGEDLRVFDVALEDQLALENLDIFAEVGGNAALIKTLTTQVNDGTLDIEFLHQVENPEIRAIEIEQLADRSATPGVVNITREAEDYSDVSDADNDGVDDFTQGSRADASNGAYMQAKGQRENSYLEYQVNLPADDVYEIAVRGTGTSKGSDSFFVSVDGGVSSAVHLNSDDSWSWKTVTDANSGLGPYSLSKGNHRIRIRQRERNAKIDQLSITNTAGTSLPALNLSRARIDFGSVVIGSVSGSETVRLTNSGTRPLNIVAMEASTGFTQRNDCGNFLDTGGSCTINVQFTPSRTGNLTGALNITSDAANSPARVNLAGRGADGSGGSQASLRPYSDNNYYWEYKGEPVLLLGAFNGAHNVFLRPDVDDPSADLATEMDEMLAAGGNVIRVVFDPGAAVRRGFGASHQTTTDGQFDLNKFTSGSDSYWGEFETLLVEAQSRDIIVQLEVWDRFDMQKDNWLNSPFRPANNINYTASQSGLANSYSSFNDTSFAFGVPGHPEYESASASRRAQFDLVRGFQEKRVDQLLSISLRYNNILYTMNNETHEDPAWGHYWMEHIQNAASLQGKTVYVTDMFDNGIDNFRTNSNYNQVFTGPDSDRYTFIDISQNNTEKKVGGAEGHWRDLMYTRNQTSSSIRPVNNIKIYAADSIVPSPFRKQVNTRFGDLSAQNSFWMNIIGGSALARFHRPGGGQGLSALAKVSISAARKLETRVRFWELEPRNDLLSNRGTFTVDFPGIDFRKEPFVYGEAYLAADIGKTYALYFTRGGSVGLDLGAYPGVGFRIDWLNIDDGQWGPSSTVSGGSILNIAAPDGGAWVAAIVRSDLSSGSGTP</sequence>
<evidence type="ECO:0000256" key="10">
    <source>
        <dbReference type="ARBA" id="ARBA00023069"/>
    </source>
</evidence>
<dbReference type="InterPro" id="IPR039155">
    <property type="entry name" value="MLEC"/>
</dbReference>
<evidence type="ECO:0000256" key="9">
    <source>
        <dbReference type="ARBA" id="ARBA00022989"/>
    </source>
</evidence>
<evidence type="ECO:0000256" key="4">
    <source>
        <dbReference type="ARBA" id="ARBA00009141"/>
    </source>
</evidence>
<keyword evidence="9" id="KW-1133">Transmembrane helix</keyword>
<dbReference type="EMBL" id="UOFG01000139">
    <property type="protein sequence ID" value="VAW61137.1"/>
    <property type="molecule type" value="Genomic_DNA"/>
</dbReference>
<evidence type="ECO:0000256" key="8">
    <source>
        <dbReference type="ARBA" id="ARBA00022824"/>
    </source>
</evidence>
<evidence type="ECO:0000256" key="7">
    <source>
        <dbReference type="ARBA" id="ARBA00022729"/>
    </source>
</evidence>
<dbReference type="Gene3D" id="2.60.120.260">
    <property type="entry name" value="Galactose-binding domain-like"/>
    <property type="match status" value="1"/>
</dbReference>
<name>A0A3B0XDI4_9ZZZZ</name>
<evidence type="ECO:0000313" key="16">
    <source>
        <dbReference type="EMBL" id="VAW61137.1"/>
    </source>
</evidence>
<dbReference type="PANTHER" id="PTHR13460:SF0">
    <property type="entry name" value="MALECTIN"/>
    <property type="match status" value="1"/>
</dbReference>
<dbReference type="InterPro" id="IPR008979">
    <property type="entry name" value="Galactose-bd-like_sf"/>
</dbReference>
<keyword evidence="7" id="KW-0732">Signal</keyword>
<dbReference type="EC" id="2.4.1.129" evidence="16"/>
<evidence type="ECO:0000256" key="3">
    <source>
        <dbReference type="ARBA" id="ARBA00004496"/>
    </source>
</evidence>
<keyword evidence="13" id="KW-0966">Cell projection</keyword>
<feature type="domain" description="CBM6" evidence="15">
    <location>
        <begin position="355"/>
        <end position="490"/>
    </location>
</feature>
<dbReference type="InterPro" id="IPR005084">
    <property type="entry name" value="CBM6"/>
</dbReference>
<dbReference type="PANTHER" id="PTHR13460">
    <property type="match status" value="1"/>
</dbReference>
<keyword evidence="16" id="KW-0131">Cell cycle</keyword>
<comment type="subcellular location">
    <subcellularLocation>
        <location evidence="2">Cell projection</location>
        <location evidence="2">Cilium</location>
    </subcellularLocation>
    <subcellularLocation>
        <location evidence="3">Cytoplasm</location>
    </subcellularLocation>
    <subcellularLocation>
        <location evidence="1">Endoplasmic reticulum membrane</location>
        <topology evidence="1">Single-pass type I membrane protein</topology>
    </subcellularLocation>
</comment>
<dbReference type="Pfam" id="PF22544">
    <property type="entry name" value="HYDIN_VesB_CFA65-like_Ig"/>
    <property type="match status" value="1"/>
</dbReference>
<dbReference type="SUPFAM" id="SSF49785">
    <property type="entry name" value="Galactose-binding domain-like"/>
    <property type="match status" value="3"/>
</dbReference>
<dbReference type="InterPro" id="IPR013783">
    <property type="entry name" value="Ig-like_fold"/>
</dbReference>
<comment type="similarity">
    <text evidence="4">Belongs to the malectin family.</text>
</comment>
<reference evidence="16" key="1">
    <citation type="submission" date="2018-06" db="EMBL/GenBank/DDBJ databases">
        <authorList>
            <person name="Zhirakovskaya E."/>
        </authorList>
    </citation>
    <scope>NUCLEOTIDE SEQUENCE</scope>
</reference>
<dbReference type="InterPro" id="IPR021720">
    <property type="entry name" value="Malectin_dom"/>
</dbReference>
<evidence type="ECO:0000256" key="1">
    <source>
        <dbReference type="ARBA" id="ARBA00004115"/>
    </source>
</evidence>
<keyword evidence="6" id="KW-0812">Transmembrane</keyword>
<dbReference type="NCBIfam" id="NF012200">
    <property type="entry name" value="choice_anch_D"/>
    <property type="match status" value="1"/>
</dbReference>
<dbReference type="InterPro" id="IPR053879">
    <property type="entry name" value="HYDIN_VesB_CFA65-like_Ig"/>
</dbReference>
<keyword evidence="5" id="KW-0963">Cytoplasm</keyword>
<evidence type="ECO:0000259" key="15">
    <source>
        <dbReference type="PROSITE" id="PS51175"/>
    </source>
</evidence>
<dbReference type="GO" id="GO:0030246">
    <property type="term" value="F:carbohydrate binding"/>
    <property type="evidence" value="ECO:0007669"/>
    <property type="project" value="InterPro"/>
</dbReference>
<evidence type="ECO:0000256" key="14">
    <source>
        <dbReference type="ARBA" id="ARBA00023277"/>
    </source>
</evidence>
<evidence type="ECO:0000256" key="13">
    <source>
        <dbReference type="ARBA" id="ARBA00023273"/>
    </source>
</evidence>
<keyword evidence="12" id="KW-0325">Glycoprotein</keyword>
<proteinExistence type="inferred from homology"/>
<organism evidence="16">
    <name type="scientific">hydrothermal vent metagenome</name>
    <dbReference type="NCBI Taxonomy" id="652676"/>
    <lineage>
        <taxon>unclassified sequences</taxon>
        <taxon>metagenomes</taxon>
        <taxon>ecological metagenomes</taxon>
    </lineage>
</organism>
<keyword evidence="16" id="KW-0808">Transferase</keyword>
<dbReference type="GO" id="GO:0005789">
    <property type="term" value="C:endoplasmic reticulum membrane"/>
    <property type="evidence" value="ECO:0007669"/>
    <property type="project" value="UniProtKB-SubCell"/>
</dbReference>